<proteinExistence type="predicted"/>
<feature type="region of interest" description="Disordered" evidence="6">
    <location>
        <begin position="320"/>
        <end position="383"/>
    </location>
</feature>
<reference evidence="8" key="1">
    <citation type="submission" date="2021-07" db="EMBL/GenBank/DDBJ databases">
        <authorList>
            <person name="Catto M.A."/>
            <person name="Jacobson A."/>
            <person name="Kennedy G."/>
            <person name="Labadie P."/>
            <person name="Hunt B.G."/>
            <person name="Srinivasan R."/>
        </authorList>
    </citation>
    <scope>NUCLEOTIDE SEQUENCE</scope>
    <source>
        <strain evidence="8">PL_HMW_Pooled</strain>
        <tissue evidence="8">Head</tissue>
    </source>
</reference>
<feature type="region of interest" description="Disordered" evidence="6">
    <location>
        <begin position="208"/>
        <end position="247"/>
    </location>
</feature>
<evidence type="ECO:0000313" key="8">
    <source>
        <dbReference type="EMBL" id="KAK3927080.1"/>
    </source>
</evidence>
<feature type="compositionally biased region" description="Polar residues" evidence="6">
    <location>
        <begin position="1045"/>
        <end position="1064"/>
    </location>
</feature>
<name>A0AAE1LPL2_9NEOP</name>
<keyword evidence="1" id="KW-0479">Metal-binding</keyword>
<dbReference type="SUPFAM" id="SSF57667">
    <property type="entry name" value="beta-beta-alpha zinc fingers"/>
    <property type="match status" value="6"/>
</dbReference>
<evidence type="ECO:0000256" key="4">
    <source>
        <dbReference type="ARBA" id="ARBA00022833"/>
    </source>
</evidence>
<dbReference type="FunFam" id="3.30.160.60:FF:000483">
    <property type="entry name" value="Zinc finger protein 423"/>
    <property type="match status" value="1"/>
</dbReference>
<feature type="region of interest" description="Disordered" evidence="6">
    <location>
        <begin position="78"/>
        <end position="110"/>
    </location>
</feature>
<feature type="domain" description="C2H2-type" evidence="7">
    <location>
        <begin position="3"/>
        <end position="30"/>
    </location>
</feature>
<evidence type="ECO:0000256" key="1">
    <source>
        <dbReference type="ARBA" id="ARBA00022723"/>
    </source>
</evidence>
<feature type="domain" description="C2H2-type" evidence="7">
    <location>
        <begin position="558"/>
        <end position="586"/>
    </location>
</feature>
<feature type="compositionally biased region" description="Basic and acidic residues" evidence="6">
    <location>
        <begin position="334"/>
        <end position="344"/>
    </location>
</feature>
<keyword evidence="9" id="KW-1185">Reference proteome</keyword>
<feature type="compositionally biased region" description="Low complexity" evidence="6">
    <location>
        <begin position="447"/>
        <end position="460"/>
    </location>
</feature>
<dbReference type="FunFam" id="3.30.160.60:FF:000446">
    <property type="entry name" value="Zinc finger protein"/>
    <property type="match status" value="1"/>
</dbReference>
<feature type="compositionally biased region" description="Low complexity" evidence="6">
    <location>
        <begin position="87"/>
        <end position="104"/>
    </location>
</feature>
<sequence length="1545" mass="163981">MPFRCEFCSRLFKHKRSRDRHIKLHTGDKKYRCNQCEAAFSRSDHLKIHMKTHDNQKPFQCTVCNRGYNTAAALTSHMQNHKKAADSASNGGASNGRSSSRASSENTPSPGTFRCLQCGDCFRKAEELQAHMASQHHVDMGSPPSRSASRGLLLDSPLSLSRSPFPLPTLSCPYCTKDNFGSMEALQLHVQAMHGALLNGELRDLAAHAAQAARSRPSVDDPLRGSPTTPSPSGPTPPGSASSGGGGGGAIPCELCTMRFNSVSGLHKHQRSVHGLVGPKFLGDPSPILCVHCSLPFPSSAAFAEHYVLVHGGGASPAALAAMATRSPSPSPSGREREQQEKPTDLSVSRKASSRRGADEKSLLGMPPSKRSKANHDQPPLLMDGLMGRDYEAGPLLCNQCGAALPDFEAFRAHLKAHLEESGAGLRSLLGADLLGLLPPAPTGGPALGPLGPLGPLGALGPPPAADEPLQGRSHRRSPASASPGGAGHGLSCPHCGVQFPTATPEDRVGVGALIERHVAEHFLATATEFGCPTCSKLFAKPDELQKHLMDIHAHHLYRCALCQEPFDSKVAIQVHFAVKHSSACPLFRCTACPSSSASSVFRSDREFGLHVRTAHASHPLLAATHAMLLQFQQKLQQREQRDLQRERDREHRDREQQRERDREQRERDREQQRDRDRDRDRDREVGREGEAPGPQPFRCLFCRASFGSELELQFHLPTHTRQYSCPLCQETFQVEFLLDKHMQTQHSGQINGRDSPPPGAGGGDAKAAKANGCANGDAPDPLLNNNQAGASCDICERGDFASEAELAAHRKLAHHKNGQGAAANGAASKNGAVSLLCAYCNETCKSRTELENHMKTHSHQGTAGLGGTGKHKCNICDELCPSAAVLAEHKLTHCKVVQGSACTVCRASVTTEEQFRTHLRQHAAQTGGNPQPQVGAGGGASAPLCLPAQCVICRQTLVSDVEVRLHARFHLQTGGAPAAGGQGADQASASPETAAAAGATTATCCICLQSGEASTMVATSAAPLAGQSVSYVCGDCYRRHSKLSSRSPPSTPQASRTSSPSRQSQDDGKPEPRGTTTSVTSEKSGSQNVSGPQRCGECGVKTESAAALEAHVAAAHKNSYQCIKCQASFETERDIRLHVSAHLLAEGAAANECRLCRRQLSTPLQLQLHLIEHTFAGCASFTCYICSAVFTAARGLQSHMLEHGLAARPYDCSHCGLRFFFRAELDNHTLGHHAQALAHASLQAQAQVRPGEEDDADSAQASFYQHLSSLSSSNGLDLHYYTVPPGGGGVAAEVAAKSPRKSPGRSNGRGDREGRAQGLGLGGPKQRCLICGKELPSARALASHLRSSHGMQDNGLGLAHGLDSDLQVCLLCKEVLPDRDALLVHLTVQHPGPGLAQGLAPGLASPLQLEAHMALLNQAHAPQPMQHVKQEPASAVVKEEVHDEEASSSVAAEELRPGSPPPPPVAAAAPSSALPLTSPGRTSAEAEDPEKQAEDAVANAAETVKDDGKEDVEIIQDDKGKVIKGGLESPQQGAAEKEVSDSDK</sequence>
<dbReference type="Gene3D" id="3.30.160.60">
    <property type="entry name" value="Classic Zinc Finger"/>
    <property type="match status" value="9"/>
</dbReference>
<feature type="compositionally biased region" description="Basic and acidic residues" evidence="6">
    <location>
        <begin position="1536"/>
        <end position="1545"/>
    </location>
</feature>
<feature type="domain" description="C2H2-type" evidence="7">
    <location>
        <begin position="31"/>
        <end position="58"/>
    </location>
</feature>
<comment type="caution">
    <text evidence="8">The sequence shown here is derived from an EMBL/GenBank/DDBJ whole genome shotgun (WGS) entry which is preliminary data.</text>
</comment>
<organism evidence="8 9">
    <name type="scientific">Frankliniella fusca</name>
    <dbReference type="NCBI Taxonomy" id="407009"/>
    <lineage>
        <taxon>Eukaryota</taxon>
        <taxon>Metazoa</taxon>
        <taxon>Ecdysozoa</taxon>
        <taxon>Arthropoda</taxon>
        <taxon>Hexapoda</taxon>
        <taxon>Insecta</taxon>
        <taxon>Pterygota</taxon>
        <taxon>Neoptera</taxon>
        <taxon>Paraneoptera</taxon>
        <taxon>Thysanoptera</taxon>
        <taxon>Terebrantia</taxon>
        <taxon>Thripoidea</taxon>
        <taxon>Thripidae</taxon>
        <taxon>Frankliniella</taxon>
    </lineage>
</organism>
<feature type="region of interest" description="Disordered" evidence="6">
    <location>
        <begin position="640"/>
        <end position="693"/>
    </location>
</feature>
<dbReference type="InterPro" id="IPR003604">
    <property type="entry name" value="Matrin/U1-like-C_Znf_C2H2"/>
</dbReference>
<dbReference type="PANTHER" id="PTHR24379:SF121">
    <property type="entry name" value="C2H2-TYPE DOMAIN-CONTAINING PROTEIN"/>
    <property type="match status" value="1"/>
</dbReference>
<evidence type="ECO:0000256" key="2">
    <source>
        <dbReference type="ARBA" id="ARBA00022737"/>
    </source>
</evidence>
<feature type="domain" description="C2H2-type" evidence="7">
    <location>
        <begin position="251"/>
        <end position="279"/>
    </location>
</feature>
<dbReference type="Proteomes" id="UP001219518">
    <property type="component" value="Unassembled WGS sequence"/>
</dbReference>
<feature type="domain" description="C2H2-type" evidence="7">
    <location>
        <begin position="1327"/>
        <end position="1355"/>
    </location>
</feature>
<dbReference type="InterPro" id="IPR013087">
    <property type="entry name" value="Znf_C2H2_type"/>
</dbReference>
<protein>
    <submittedName>
        <fullName evidence="8">Zinc finger protein 521</fullName>
    </submittedName>
</protein>
<feature type="region of interest" description="Disordered" evidence="6">
    <location>
        <begin position="1042"/>
        <end position="1095"/>
    </location>
</feature>
<feature type="domain" description="C2H2-type" evidence="7">
    <location>
        <begin position="113"/>
        <end position="144"/>
    </location>
</feature>
<dbReference type="EMBL" id="JAHWGI010001278">
    <property type="protein sequence ID" value="KAK3927080.1"/>
    <property type="molecule type" value="Genomic_DNA"/>
</dbReference>
<accession>A0AAE1LPL2</accession>
<evidence type="ECO:0000256" key="5">
    <source>
        <dbReference type="PROSITE-ProRule" id="PRU00042"/>
    </source>
</evidence>
<dbReference type="GO" id="GO:0008270">
    <property type="term" value="F:zinc ion binding"/>
    <property type="evidence" value="ECO:0007669"/>
    <property type="project" value="UniProtKB-KW"/>
</dbReference>
<feature type="region of interest" description="Disordered" evidence="6">
    <location>
        <begin position="1294"/>
        <end position="1322"/>
    </location>
</feature>
<feature type="compositionally biased region" description="Low complexity" evidence="6">
    <location>
        <begin position="1467"/>
        <end position="1481"/>
    </location>
</feature>
<feature type="region of interest" description="Disordered" evidence="6">
    <location>
        <begin position="1424"/>
        <end position="1545"/>
    </location>
</feature>
<evidence type="ECO:0000256" key="6">
    <source>
        <dbReference type="SAM" id="MobiDB-lite"/>
    </source>
</evidence>
<keyword evidence="3 5" id="KW-0863">Zinc-finger</keyword>
<gene>
    <name evidence="8" type="ORF">KUF71_015386</name>
</gene>
<dbReference type="Pfam" id="PF00096">
    <property type="entry name" value="zf-C2H2"/>
    <property type="match status" value="3"/>
</dbReference>
<feature type="domain" description="C2H2-type" evidence="7">
    <location>
        <begin position="59"/>
        <end position="86"/>
    </location>
</feature>
<feature type="domain" description="C2H2-type" evidence="7">
    <location>
        <begin position="698"/>
        <end position="725"/>
    </location>
</feature>
<feature type="domain" description="C2H2-type" evidence="7">
    <location>
        <begin position="836"/>
        <end position="863"/>
    </location>
</feature>
<feature type="domain" description="C2H2-type" evidence="7">
    <location>
        <begin position="1211"/>
        <end position="1238"/>
    </location>
</feature>
<feature type="compositionally biased region" description="Basic and acidic residues" evidence="6">
    <location>
        <begin position="1504"/>
        <end position="1522"/>
    </location>
</feature>
<dbReference type="InterPro" id="IPR036236">
    <property type="entry name" value="Znf_C2H2_sf"/>
</dbReference>
<feature type="compositionally biased region" description="Pro residues" evidence="6">
    <location>
        <begin position="229"/>
        <end position="238"/>
    </location>
</feature>
<dbReference type="PROSITE" id="PS00028">
    <property type="entry name" value="ZINC_FINGER_C2H2_1"/>
    <property type="match status" value="19"/>
</dbReference>
<feature type="region of interest" description="Disordered" evidence="6">
    <location>
        <begin position="746"/>
        <end position="769"/>
    </location>
</feature>
<dbReference type="PANTHER" id="PTHR24379">
    <property type="entry name" value="KRAB AND ZINC FINGER DOMAIN-CONTAINING"/>
    <property type="match status" value="1"/>
</dbReference>
<dbReference type="SMART" id="SM00451">
    <property type="entry name" value="ZnF_U1"/>
    <property type="match status" value="3"/>
</dbReference>
<dbReference type="PROSITE" id="PS50157">
    <property type="entry name" value="ZINC_FINGER_C2H2_2"/>
    <property type="match status" value="13"/>
</dbReference>
<keyword evidence="4" id="KW-0862">Zinc</keyword>
<feature type="region of interest" description="Disordered" evidence="6">
    <location>
        <begin position="133"/>
        <end position="152"/>
    </location>
</feature>
<keyword evidence="2" id="KW-0677">Repeat</keyword>
<feature type="domain" description="C2H2-type" evidence="7">
    <location>
        <begin position="1121"/>
        <end position="1143"/>
    </location>
</feature>
<feature type="domain" description="C2H2-type" evidence="7">
    <location>
        <begin position="530"/>
        <end position="554"/>
    </location>
</feature>
<evidence type="ECO:0000256" key="3">
    <source>
        <dbReference type="ARBA" id="ARBA00022771"/>
    </source>
</evidence>
<feature type="domain" description="C2H2-type" evidence="7">
    <location>
        <begin position="724"/>
        <end position="752"/>
    </location>
</feature>
<dbReference type="GO" id="GO:0005634">
    <property type="term" value="C:nucleus"/>
    <property type="evidence" value="ECO:0007669"/>
    <property type="project" value="UniProtKB-ARBA"/>
</dbReference>
<feature type="compositionally biased region" description="Basic and acidic residues" evidence="6">
    <location>
        <begin position="640"/>
        <end position="691"/>
    </location>
</feature>
<dbReference type="SMART" id="SM00355">
    <property type="entry name" value="ZnF_C2H2"/>
    <property type="match status" value="25"/>
</dbReference>
<evidence type="ECO:0000259" key="7">
    <source>
        <dbReference type="PROSITE" id="PS50157"/>
    </source>
</evidence>
<evidence type="ECO:0000313" key="9">
    <source>
        <dbReference type="Proteomes" id="UP001219518"/>
    </source>
</evidence>
<dbReference type="GO" id="GO:0003676">
    <property type="term" value="F:nucleic acid binding"/>
    <property type="evidence" value="ECO:0007669"/>
    <property type="project" value="InterPro"/>
</dbReference>
<feature type="region of interest" description="Disordered" evidence="6">
    <location>
        <begin position="447"/>
        <end position="488"/>
    </location>
</feature>
<reference evidence="8" key="2">
    <citation type="journal article" date="2023" name="BMC Genomics">
        <title>Pest status, molecular evolution, and epigenetic factors derived from the genome assembly of Frankliniella fusca, a thysanopteran phytovirus vector.</title>
        <authorList>
            <person name="Catto M.A."/>
            <person name="Labadie P.E."/>
            <person name="Jacobson A.L."/>
            <person name="Kennedy G.G."/>
            <person name="Srinivasan R."/>
            <person name="Hunt B.G."/>
        </authorList>
    </citation>
    <scope>NUCLEOTIDE SEQUENCE</scope>
    <source>
        <strain evidence="8">PL_HMW_Pooled</strain>
    </source>
</reference>
<feature type="compositionally biased region" description="Polar residues" evidence="6">
    <location>
        <begin position="1075"/>
        <end position="1092"/>
    </location>
</feature>